<dbReference type="Proteomes" id="UP000264820">
    <property type="component" value="Unplaced"/>
</dbReference>
<feature type="region of interest" description="Disordered" evidence="1">
    <location>
        <begin position="129"/>
        <end position="155"/>
    </location>
</feature>
<dbReference type="GeneTree" id="ENSGT00940000180441"/>
<evidence type="ECO:0000313" key="3">
    <source>
        <dbReference type="Proteomes" id="UP000264820"/>
    </source>
</evidence>
<sequence length="167" mass="18466">SFGCSTTTSKLNVLVNKLHEYLAHSMHEDSNGSADSDGEITTHSSFDIFSIQYSLLSVLPVKSNNTVYLIGAEEIQLDKCKRFVLSFVMLQFNDLIAMICPGTVLVRPEPVDNGRDDFRGPEFRSRKSNVLRKEFSRRRGGQSRSGGHKVATNVATTTQALSSANHI</sequence>
<reference evidence="2" key="1">
    <citation type="submission" date="2025-08" db="UniProtKB">
        <authorList>
            <consortium name="Ensembl"/>
        </authorList>
    </citation>
    <scope>IDENTIFICATION</scope>
</reference>
<dbReference type="OMA" id="LIAMICP"/>
<organism evidence="2 3">
    <name type="scientific">Hippocampus comes</name>
    <name type="common">Tiger tail seahorse</name>
    <dbReference type="NCBI Taxonomy" id="109280"/>
    <lineage>
        <taxon>Eukaryota</taxon>
        <taxon>Metazoa</taxon>
        <taxon>Chordata</taxon>
        <taxon>Craniata</taxon>
        <taxon>Vertebrata</taxon>
        <taxon>Euteleostomi</taxon>
        <taxon>Actinopterygii</taxon>
        <taxon>Neopterygii</taxon>
        <taxon>Teleostei</taxon>
        <taxon>Neoteleostei</taxon>
        <taxon>Acanthomorphata</taxon>
        <taxon>Syngnathiaria</taxon>
        <taxon>Syngnathiformes</taxon>
        <taxon>Syngnathoidei</taxon>
        <taxon>Syngnathidae</taxon>
        <taxon>Hippocampus</taxon>
    </lineage>
</organism>
<evidence type="ECO:0000256" key="1">
    <source>
        <dbReference type="SAM" id="MobiDB-lite"/>
    </source>
</evidence>
<dbReference type="AlphaFoldDB" id="A0A3Q2XKQ3"/>
<dbReference type="Ensembl" id="ENSHCOT00000005925.1">
    <property type="protein sequence ID" value="ENSHCOP00000005103.1"/>
    <property type="gene ID" value="ENSHCOG00000006712.1"/>
</dbReference>
<keyword evidence="3" id="KW-1185">Reference proteome</keyword>
<proteinExistence type="predicted"/>
<evidence type="ECO:0000313" key="2">
    <source>
        <dbReference type="Ensembl" id="ENSHCOP00000005103.1"/>
    </source>
</evidence>
<name>A0A3Q2XKQ3_HIPCM</name>
<dbReference type="STRING" id="109280.ENSHCOP00000005103"/>
<accession>A0A3Q2XKQ3</accession>
<feature type="compositionally biased region" description="Basic residues" evidence="1">
    <location>
        <begin position="129"/>
        <end position="141"/>
    </location>
</feature>
<protein>
    <submittedName>
        <fullName evidence="2">Uncharacterized protein</fullName>
    </submittedName>
</protein>
<reference evidence="2" key="2">
    <citation type="submission" date="2025-09" db="UniProtKB">
        <authorList>
            <consortium name="Ensembl"/>
        </authorList>
    </citation>
    <scope>IDENTIFICATION</scope>
</reference>